<keyword evidence="2" id="KW-0732">Signal</keyword>
<keyword evidence="1" id="KW-0472">Membrane</keyword>
<organism evidence="3 4">
    <name type="scientific">Trametes pubescens</name>
    <name type="common">White-rot fungus</name>
    <dbReference type="NCBI Taxonomy" id="154538"/>
    <lineage>
        <taxon>Eukaryota</taxon>
        <taxon>Fungi</taxon>
        <taxon>Dikarya</taxon>
        <taxon>Basidiomycota</taxon>
        <taxon>Agaricomycotina</taxon>
        <taxon>Agaricomycetes</taxon>
        <taxon>Polyporales</taxon>
        <taxon>Polyporaceae</taxon>
        <taxon>Trametes</taxon>
    </lineage>
</organism>
<keyword evidence="1" id="KW-0812">Transmembrane</keyword>
<evidence type="ECO:0000256" key="2">
    <source>
        <dbReference type="SAM" id="SignalP"/>
    </source>
</evidence>
<feature type="transmembrane region" description="Helical" evidence="1">
    <location>
        <begin position="150"/>
        <end position="172"/>
    </location>
</feature>
<feature type="transmembrane region" description="Helical" evidence="1">
    <location>
        <begin position="220"/>
        <end position="237"/>
    </location>
</feature>
<protein>
    <submittedName>
        <fullName evidence="3">Uncharacterized protein</fullName>
    </submittedName>
</protein>
<reference evidence="3 4" key="1">
    <citation type="submission" date="2016-10" db="EMBL/GenBank/DDBJ databases">
        <title>Genome sequence of the basidiomycete white-rot fungus Trametes pubescens.</title>
        <authorList>
            <person name="Makela M.R."/>
            <person name="Granchi Z."/>
            <person name="Peng M."/>
            <person name="De Vries R.P."/>
            <person name="Grigoriev I."/>
            <person name="Riley R."/>
            <person name="Hilden K."/>
        </authorList>
    </citation>
    <scope>NUCLEOTIDE SEQUENCE [LARGE SCALE GENOMIC DNA]</scope>
    <source>
        <strain evidence="3 4">FBCC735</strain>
    </source>
</reference>
<feature type="transmembrane region" description="Helical" evidence="1">
    <location>
        <begin position="184"/>
        <end position="214"/>
    </location>
</feature>
<gene>
    <name evidence="3" type="ORF">TRAPUB_6251</name>
</gene>
<dbReference type="OrthoDB" id="2756724at2759"/>
<proteinExistence type="predicted"/>
<name>A0A1M2V6D3_TRAPU</name>
<dbReference type="OMA" id="CMILHIT"/>
<dbReference type="EMBL" id="MNAD01001628">
    <property type="protein sequence ID" value="OJT03144.1"/>
    <property type="molecule type" value="Genomic_DNA"/>
</dbReference>
<keyword evidence="1" id="KW-1133">Transmembrane helix</keyword>
<dbReference type="AlphaFoldDB" id="A0A1M2V6D3"/>
<keyword evidence="4" id="KW-1185">Reference proteome</keyword>
<evidence type="ECO:0000313" key="3">
    <source>
        <dbReference type="EMBL" id="OJT03144.1"/>
    </source>
</evidence>
<evidence type="ECO:0000313" key="4">
    <source>
        <dbReference type="Proteomes" id="UP000184267"/>
    </source>
</evidence>
<sequence length="238" mass="23517">MFSFSTITVFATVALSAFTSALPLAARDLPLVGSLPIDGLTGALPIDGVVDSLPVGGVVNTVTGLLPRADATASVAVILTNAQAQLAPFTQQLKFATKQNATVEALAEPVNQIKAILTTTTDALKALQGLPVAALLADVEGTAAVTAASLATILAAVLTLVGEAVAAVLAVVGGDVAPAVTALVAELLTLVGTVLAVVLTLVGGLLTGLVAALLPLIGDLIPLVLNLNIATIISLLGL</sequence>
<comment type="caution">
    <text evidence="3">The sequence shown here is derived from an EMBL/GenBank/DDBJ whole genome shotgun (WGS) entry which is preliminary data.</text>
</comment>
<feature type="signal peptide" evidence="2">
    <location>
        <begin position="1"/>
        <end position="21"/>
    </location>
</feature>
<feature type="chain" id="PRO_5012431358" evidence="2">
    <location>
        <begin position="22"/>
        <end position="238"/>
    </location>
</feature>
<accession>A0A1M2V6D3</accession>
<evidence type="ECO:0000256" key="1">
    <source>
        <dbReference type="SAM" id="Phobius"/>
    </source>
</evidence>
<dbReference type="Proteomes" id="UP000184267">
    <property type="component" value="Unassembled WGS sequence"/>
</dbReference>